<dbReference type="Pfam" id="PF03004">
    <property type="entry name" value="Transposase_24"/>
    <property type="match status" value="1"/>
</dbReference>
<protein>
    <recommendedName>
        <fullName evidence="5">Transposase, Ptta/En/Spm, plant</fullName>
    </recommendedName>
</protein>
<proteinExistence type="predicted"/>
<gene>
    <name evidence="3" type="ORF">CASFOL_011560</name>
</gene>
<keyword evidence="4" id="KW-1185">Reference proteome</keyword>
<name>A0ABD3DVU5_9LAMI</name>
<evidence type="ECO:0000256" key="2">
    <source>
        <dbReference type="SAM" id="MobiDB-lite"/>
    </source>
</evidence>
<keyword evidence="1" id="KW-0175">Coiled coil</keyword>
<organism evidence="3 4">
    <name type="scientific">Castilleja foliolosa</name>
    <dbReference type="NCBI Taxonomy" id="1961234"/>
    <lineage>
        <taxon>Eukaryota</taxon>
        <taxon>Viridiplantae</taxon>
        <taxon>Streptophyta</taxon>
        <taxon>Embryophyta</taxon>
        <taxon>Tracheophyta</taxon>
        <taxon>Spermatophyta</taxon>
        <taxon>Magnoliopsida</taxon>
        <taxon>eudicotyledons</taxon>
        <taxon>Gunneridae</taxon>
        <taxon>Pentapetalae</taxon>
        <taxon>asterids</taxon>
        <taxon>lamiids</taxon>
        <taxon>Lamiales</taxon>
        <taxon>Orobanchaceae</taxon>
        <taxon>Pedicularideae</taxon>
        <taxon>Castillejinae</taxon>
        <taxon>Castilleja</taxon>
    </lineage>
</organism>
<dbReference type="InterPro" id="IPR004252">
    <property type="entry name" value="Probable_transposase_24"/>
</dbReference>
<evidence type="ECO:0000313" key="4">
    <source>
        <dbReference type="Proteomes" id="UP001632038"/>
    </source>
</evidence>
<dbReference type="Proteomes" id="UP001632038">
    <property type="component" value="Unassembled WGS sequence"/>
</dbReference>
<evidence type="ECO:0008006" key="5">
    <source>
        <dbReference type="Google" id="ProtNLM"/>
    </source>
</evidence>
<feature type="coiled-coil region" evidence="1">
    <location>
        <begin position="317"/>
        <end position="351"/>
    </location>
</feature>
<accession>A0ABD3DVU5</accession>
<feature type="compositionally biased region" description="Low complexity" evidence="2">
    <location>
        <begin position="29"/>
        <end position="40"/>
    </location>
</feature>
<feature type="region of interest" description="Disordered" evidence="2">
    <location>
        <begin position="1"/>
        <end position="64"/>
    </location>
</feature>
<dbReference type="AlphaFoldDB" id="A0ABD3DVU5"/>
<dbReference type="EMBL" id="JAVIJP010000013">
    <property type="protein sequence ID" value="KAL3646380.1"/>
    <property type="molecule type" value="Genomic_DNA"/>
</dbReference>
<evidence type="ECO:0000313" key="3">
    <source>
        <dbReference type="EMBL" id="KAL3646380.1"/>
    </source>
</evidence>
<comment type="caution">
    <text evidence="3">The sequence shown here is derived from an EMBL/GenBank/DDBJ whole genome shotgun (WGS) entry which is preliminary data.</text>
</comment>
<feature type="region of interest" description="Disordered" evidence="2">
    <location>
        <begin position="184"/>
        <end position="215"/>
    </location>
</feature>
<sequence>MTDHRTPILMGSRGGYSRGGYNRRISLGSSSSTQAPTPSTQDDDLDMDETIPPTPFDNTNAATSMSDLPNSKFEVFIIGKRLQSPSKELPTTLRRIHEKRIPSFGWNFKHIPTSHRDTWWRSARWDQNAYSDKAIKNAFMISMRESWKSRLAGWKKEYRRLGTVPAVVGNSDWSKWLVEWEKPEQKEKSEKARKNRLSEPGGPGTGLVKHRGGSRPANRLVDEILARTGQEPTNFEILLKYHQYPDGTFTDAKSQRISVEYQTTLEDRLIHSGDSSQVDPNDVYLDVVGCSKGRRFGLGCFWKGTKDNSSSRNVAEVREMKEKLTQQDRRIEILEEENARTRMEFADILQQQVQAAVAAAMSRQSRPFPSSPPNDS</sequence>
<reference evidence="4" key="1">
    <citation type="journal article" date="2024" name="IScience">
        <title>Strigolactones Initiate the Formation of Haustorium-like Structures in Castilleja.</title>
        <authorList>
            <person name="Buerger M."/>
            <person name="Peterson D."/>
            <person name="Chory J."/>
        </authorList>
    </citation>
    <scope>NUCLEOTIDE SEQUENCE [LARGE SCALE GENOMIC DNA]</scope>
</reference>
<evidence type="ECO:0000256" key="1">
    <source>
        <dbReference type="SAM" id="Coils"/>
    </source>
</evidence>